<evidence type="ECO:0000256" key="1">
    <source>
        <dbReference type="ARBA" id="ARBA00022723"/>
    </source>
</evidence>
<sequence>MFVCGLIRDGSVIYGNNEKGMRRVRTYREGKLKITEDGLLEHDEKGIPISGDVRNCWTGFSIVQALFVKEHNAVCDMLKVCYPDFDDERLYRHARLVTSAVIAKIHTIDWTVELLKTDTLLAAMRINWYGFLGKKI</sequence>
<dbReference type="OrthoDB" id="1710331at2759"/>
<gene>
    <name evidence="5" type="ORF">Lalb_Chr09g0330491</name>
</gene>
<dbReference type="Pfam" id="PF03098">
    <property type="entry name" value="An_peroxidase"/>
    <property type="match status" value="1"/>
</dbReference>
<dbReference type="EMBL" id="WOCE01000009">
    <property type="protein sequence ID" value="KAE9607480.1"/>
    <property type="molecule type" value="Genomic_DNA"/>
</dbReference>
<evidence type="ECO:0000313" key="5">
    <source>
        <dbReference type="EMBL" id="KAE9607480.1"/>
    </source>
</evidence>
<keyword evidence="4" id="KW-0408">Iron</keyword>
<dbReference type="GO" id="GO:0020037">
    <property type="term" value="F:heme binding"/>
    <property type="evidence" value="ECO:0007669"/>
    <property type="project" value="InterPro"/>
</dbReference>
<accession>A0A6A4Q131</accession>
<dbReference type="PANTHER" id="PTHR11903">
    <property type="entry name" value="PROSTAGLANDIN G/H SYNTHASE"/>
    <property type="match status" value="1"/>
</dbReference>
<keyword evidence="3" id="KW-0560">Oxidoreductase</keyword>
<keyword evidence="2" id="KW-0223">Dioxygenase</keyword>
<keyword evidence="6" id="KW-1185">Reference proteome</keyword>
<dbReference type="AlphaFoldDB" id="A0A6A4Q131"/>
<organism evidence="5 6">
    <name type="scientific">Lupinus albus</name>
    <name type="common">White lupine</name>
    <name type="synonym">Lupinus termis</name>
    <dbReference type="NCBI Taxonomy" id="3870"/>
    <lineage>
        <taxon>Eukaryota</taxon>
        <taxon>Viridiplantae</taxon>
        <taxon>Streptophyta</taxon>
        <taxon>Embryophyta</taxon>
        <taxon>Tracheophyta</taxon>
        <taxon>Spermatophyta</taxon>
        <taxon>Magnoliopsida</taxon>
        <taxon>eudicotyledons</taxon>
        <taxon>Gunneridae</taxon>
        <taxon>Pentapetalae</taxon>
        <taxon>rosids</taxon>
        <taxon>fabids</taxon>
        <taxon>Fabales</taxon>
        <taxon>Fabaceae</taxon>
        <taxon>Papilionoideae</taxon>
        <taxon>50 kb inversion clade</taxon>
        <taxon>genistoids sensu lato</taxon>
        <taxon>core genistoids</taxon>
        <taxon>Genisteae</taxon>
        <taxon>Lupinus</taxon>
    </lineage>
</organism>
<dbReference type="SUPFAM" id="SSF48113">
    <property type="entry name" value="Heme-dependent peroxidases"/>
    <property type="match status" value="1"/>
</dbReference>
<keyword evidence="5" id="KW-0575">Peroxidase</keyword>
<evidence type="ECO:0000256" key="3">
    <source>
        <dbReference type="ARBA" id="ARBA00023002"/>
    </source>
</evidence>
<dbReference type="InterPro" id="IPR019791">
    <property type="entry name" value="Haem_peroxidase_animal"/>
</dbReference>
<evidence type="ECO:0000313" key="6">
    <source>
        <dbReference type="Proteomes" id="UP000447434"/>
    </source>
</evidence>
<dbReference type="GO" id="GO:0016702">
    <property type="term" value="F:oxidoreductase activity, acting on single donors with incorporation of molecular oxygen, incorporation of two atoms of oxygen"/>
    <property type="evidence" value="ECO:0007669"/>
    <property type="project" value="TreeGrafter"/>
</dbReference>
<dbReference type="GO" id="GO:0006979">
    <property type="term" value="P:response to oxidative stress"/>
    <property type="evidence" value="ECO:0007669"/>
    <property type="project" value="InterPro"/>
</dbReference>
<dbReference type="GO" id="GO:0046872">
    <property type="term" value="F:metal ion binding"/>
    <property type="evidence" value="ECO:0007669"/>
    <property type="project" value="UniProtKB-KW"/>
</dbReference>
<keyword evidence="1" id="KW-0479">Metal-binding</keyword>
<proteinExistence type="predicted"/>
<evidence type="ECO:0000256" key="4">
    <source>
        <dbReference type="ARBA" id="ARBA00023004"/>
    </source>
</evidence>
<name>A0A6A4Q131_LUPAL</name>
<protein>
    <submittedName>
        <fullName evidence="5">Putative hem peroxidase</fullName>
    </submittedName>
</protein>
<evidence type="ECO:0000256" key="2">
    <source>
        <dbReference type="ARBA" id="ARBA00022964"/>
    </source>
</evidence>
<dbReference type="GO" id="GO:0006631">
    <property type="term" value="P:fatty acid metabolic process"/>
    <property type="evidence" value="ECO:0007669"/>
    <property type="project" value="UniProtKB-ARBA"/>
</dbReference>
<dbReference type="GO" id="GO:0004601">
    <property type="term" value="F:peroxidase activity"/>
    <property type="evidence" value="ECO:0007669"/>
    <property type="project" value="UniProtKB-KW"/>
</dbReference>
<reference evidence="6" key="1">
    <citation type="journal article" date="2020" name="Nat. Commun.">
        <title>Genome sequence of the cluster root forming white lupin.</title>
        <authorList>
            <person name="Hufnagel B."/>
            <person name="Marques A."/>
            <person name="Soriano A."/>
            <person name="Marques L."/>
            <person name="Divol F."/>
            <person name="Doumas P."/>
            <person name="Sallet E."/>
            <person name="Mancinotti D."/>
            <person name="Carrere S."/>
            <person name="Marande W."/>
            <person name="Arribat S."/>
            <person name="Keller J."/>
            <person name="Huneau C."/>
            <person name="Blein T."/>
            <person name="Aime D."/>
            <person name="Laguerre M."/>
            <person name="Taylor J."/>
            <person name="Schubert V."/>
            <person name="Nelson M."/>
            <person name="Geu-Flores F."/>
            <person name="Crespi M."/>
            <person name="Gallardo-Guerrero K."/>
            <person name="Delaux P.-M."/>
            <person name="Salse J."/>
            <person name="Berges H."/>
            <person name="Guyot R."/>
            <person name="Gouzy J."/>
            <person name="Peret B."/>
        </authorList>
    </citation>
    <scope>NUCLEOTIDE SEQUENCE [LARGE SCALE GENOMIC DNA]</scope>
    <source>
        <strain evidence="6">cv. Amiga</strain>
    </source>
</reference>
<dbReference type="PROSITE" id="PS50292">
    <property type="entry name" value="PEROXIDASE_3"/>
    <property type="match status" value="1"/>
</dbReference>
<dbReference type="PANTHER" id="PTHR11903:SF25">
    <property type="entry name" value="ALPHA-DIOXYGENASE 2"/>
    <property type="match status" value="1"/>
</dbReference>
<comment type="caution">
    <text evidence="5">The sequence shown here is derived from an EMBL/GenBank/DDBJ whole genome shotgun (WGS) entry which is preliminary data.</text>
</comment>
<dbReference type="Proteomes" id="UP000447434">
    <property type="component" value="Chromosome 9"/>
</dbReference>
<dbReference type="Gene3D" id="1.10.640.10">
    <property type="entry name" value="Haem peroxidase domain superfamily, animal type"/>
    <property type="match status" value="1"/>
</dbReference>
<dbReference type="InterPro" id="IPR050783">
    <property type="entry name" value="Oxylipin_biosynth_metab"/>
</dbReference>
<dbReference type="InterPro" id="IPR037120">
    <property type="entry name" value="Haem_peroxidase_sf_animal"/>
</dbReference>
<dbReference type="InterPro" id="IPR010255">
    <property type="entry name" value="Haem_peroxidase_sf"/>
</dbReference>